<accession>A0A1H6DRP5</accession>
<protein>
    <submittedName>
        <fullName evidence="1">Uncharacterized protein</fullName>
    </submittedName>
</protein>
<keyword evidence="2" id="KW-1185">Reference proteome</keyword>
<dbReference type="EMBL" id="FNVO01000021">
    <property type="protein sequence ID" value="SEG87949.1"/>
    <property type="molecule type" value="Genomic_DNA"/>
</dbReference>
<sequence>MLLPIRIETLFFEGLRVRIYPDVAHVDSHEPALTETEIASGLAYWADVAAAGADPARQEAAWAPLADRFGPERAAWVARATRLGRPAGTPRPAAWARAPLARLLPTRWHVAGFNFHGYQPVCVFDVAGAPIPPDLAVGPDPATGPAPAPVPADGTFVDPGMQWMVDYAAAEAVGMAVTIPNPREVDRLLVYGVDETATPEQGQARLAALLEAHYYTDGFGFVEPGTPTNNTTAERSGLVPLSAALRERYRLGDGTATRRPPHPAGTVAADLATALGLADGADGADGVLARDPAGARVDHQAAMNAVVWPSSWGYFLLHILEGISLDGVRKARRHFIDYVRADGPLPTVRLGAQPYGVLPVMVPWGQPAQTADIAQHHIHRLTGILGVTWLAAANNLPDPLTGRPRPPAGDAGPPGDPVLQPLLRTLALQPKSAAYAGRSVVGPEYISSLWRFLRLDLDDSWRDLPFGSANVTLSELGVPGRRHAGAVFAEEAFAVPGQLVGTDPGAYITEILGRTPTALRDAPEHGSTPLLYRILRDAALRELWTGLLIVDGGSRRYVEDELVDLDDTVSPTLWRGLQQPAPPEHGGPAVTIGQYLDQAARASQDPGDPNVADLREFRACAGRLATLPAAELDRLMRGSLDLAAHRLDAWTTSLAGRRLAELRAAGRHPTGILVGGYGWVTGLKWQGPTPHPETPPGERQPLYQAPGNAGYVHAPSLRHATTAAILHAAYIARGGPAGSAGPVAVDLSAERVQLVARLLDGVQAGQSLDSVLGYRFERALAEGGVAGVPYLVETFRLLAPCRVQTLSADGDAVETSETGAVTDGLALFRRWREGGVPWGSPPDPVNRPDAVLPAEGTDEYELCVTALQGLADMVDALADAALAEGVHHLAAGNAVRGGAVLDAFTKADAPPPDLDVVRTPRSGAVHTHRLMFLGSVNAAADVPVWPTDGRQVRAGIEPTLNGWAAALLGDPGRVRCRGVWRAPDGSVRAWAEVTLADVRLSPLDLVCLAGGDRSDRLYELRQRFVDRLRLHRPAGVPEQPMPEPDFGRQAGWPSDVLSVLEVMSMAAAVRAALLAARPVRGEDLAAAGDALPIQWNVAGMRARTFAARAGLATKRQALHTAVLAQDIGPMGAGLVSLASHGIPGAMPEVGRDWTDAWRAELVAQGTAVIAEADRRLAADDALQAGFDAASATPYAQVQHEAERLRTLLGEDFPVAPTWTVPPAAAPRLTDLLSHGAELLGGDRVATGIWLDRLARVRAGARRLHEVLAQAEATDAPAADRPLTIAQSPYVAGERWVALPPAGPGRQADRTALAVHTVREVSPAGEVTGLVFDEWTEMVPDATETTGVTFHYDAPSARPPQALLVAVPPTATTGWSPQTLRETVSSALDLAQIRTMDLPAVGELGHFLPAIYFALNQTPSTVSTDLTGAGT</sequence>
<dbReference type="Proteomes" id="UP000236723">
    <property type="component" value="Unassembled WGS sequence"/>
</dbReference>
<evidence type="ECO:0000313" key="1">
    <source>
        <dbReference type="EMBL" id="SEG87949.1"/>
    </source>
</evidence>
<gene>
    <name evidence="1" type="ORF">SAMN04489712_12143</name>
</gene>
<organism evidence="1 2">
    <name type="scientific">Thermomonospora echinospora</name>
    <dbReference type="NCBI Taxonomy" id="1992"/>
    <lineage>
        <taxon>Bacteria</taxon>
        <taxon>Bacillati</taxon>
        <taxon>Actinomycetota</taxon>
        <taxon>Actinomycetes</taxon>
        <taxon>Streptosporangiales</taxon>
        <taxon>Thermomonosporaceae</taxon>
        <taxon>Thermomonospora</taxon>
    </lineage>
</organism>
<evidence type="ECO:0000313" key="2">
    <source>
        <dbReference type="Proteomes" id="UP000236723"/>
    </source>
</evidence>
<name>A0A1H6DRP5_9ACTN</name>
<proteinExistence type="predicted"/>
<reference evidence="2" key="1">
    <citation type="submission" date="2016-10" db="EMBL/GenBank/DDBJ databases">
        <authorList>
            <person name="Varghese N."/>
            <person name="Submissions S."/>
        </authorList>
    </citation>
    <scope>NUCLEOTIDE SEQUENCE [LARGE SCALE GENOMIC DNA]</scope>
    <source>
        <strain evidence="2">DSM 43163</strain>
    </source>
</reference>